<sequence length="36" mass="4236">MFIIFGTRLVLLCLVASHVFYPQFSSRWLYGKVNND</sequence>
<accession>A0A2P2NRS8</accession>
<organism evidence="1">
    <name type="scientific">Rhizophora mucronata</name>
    <name type="common">Asiatic mangrove</name>
    <dbReference type="NCBI Taxonomy" id="61149"/>
    <lineage>
        <taxon>Eukaryota</taxon>
        <taxon>Viridiplantae</taxon>
        <taxon>Streptophyta</taxon>
        <taxon>Embryophyta</taxon>
        <taxon>Tracheophyta</taxon>
        <taxon>Spermatophyta</taxon>
        <taxon>Magnoliopsida</taxon>
        <taxon>eudicotyledons</taxon>
        <taxon>Gunneridae</taxon>
        <taxon>Pentapetalae</taxon>
        <taxon>rosids</taxon>
        <taxon>fabids</taxon>
        <taxon>Malpighiales</taxon>
        <taxon>Rhizophoraceae</taxon>
        <taxon>Rhizophora</taxon>
    </lineage>
</organism>
<reference evidence="1" key="1">
    <citation type="submission" date="2018-02" db="EMBL/GenBank/DDBJ databases">
        <title>Rhizophora mucronata_Transcriptome.</title>
        <authorList>
            <person name="Meera S.P."/>
            <person name="Sreeshan A."/>
            <person name="Augustine A."/>
        </authorList>
    </citation>
    <scope>NUCLEOTIDE SEQUENCE</scope>
    <source>
        <tissue evidence="1">Leaf</tissue>
    </source>
</reference>
<evidence type="ECO:0000313" key="1">
    <source>
        <dbReference type="EMBL" id="MBX45199.1"/>
    </source>
</evidence>
<protein>
    <submittedName>
        <fullName evidence="1">Uncharacterized protein</fullName>
    </submittedName>
</protein>
<dbReference type="EMBL" id="GGEC01064715">
    <property type="protein sequence ID" value="MBX45199.1"/>
    <property type="molecule type" value="Transcribed_RNA"/>
</dbReference>
<name>A0A2P2NRS8_RHIMU</name>
<proteinExistence type="predicted"/>
<dbReference type="AlphaFoldDB" id="A0A2P2NRS8"/>